<comment type="caution">
    <text evidence="3">The sequence shown here is derived from an EMBL/GenBank/DDBJ whole genome shotgun (WGS) entry which is preliminary data.</text>
</comment>
<accession>A0AA86Q5I3</accession>
<gene>
    <name evidence="3" type="ORF">HINF_LOCUS40385</name>
    <name evidence="4" type="ORF">HINF_LOCUS8642</name>
</gene>
<dbReference type="InterPro" id="IPR050836">
    <property type="entry name" value="SDS22/Internalin_LRR"/>
</dbReference>
<sequence>MKQDTSQLLGNDKLNAQYEKHLPRIKDGQLKIKKDQSLHDLSFTLRFKLNTLYISNCHQVSFQHAFSQTCCILHATKSKIKNLTGIDQNQQLKELLLSNNLIEDLTPLQTLTQLNTLSVGYNKIVDISGLNRLSNLKSLYLYNNSIENLNQIKNLYNLEILSINDNKITSLYGIQFLTHLKDIYAENNTITDLYGIQHLHDLHQLYLNKNKISDLSPLCGCSSLVTLQVSNNIITDISPLQHNTQLKYLSANENFINSFKVLNQLQSINLIFQYLGNQKEPSPLQINISNRIKSIFASRTSLEDVQQKQDFVSQLYYSSLSKLKFQMNIMTINQLNLSNCLLVFTSAEQVSQ</sequence>
<dbReference type="EMBL" id="CAXDID020000018">
    <property type="protein sequence ID" value="CAL5985181.1"/>
    <property type="molecule type" value="Genomic_DNA"/>
</dbReference>
<evidence type="ECO:0000256" key="1">
    <source>
        <dbReference type="ARBA" id="ARBA00022614"/>
    </source>
</evidence>
<reference evidence="4 5" key="2">
    <citation type="submission" date="2024-07" db="EMBL/GenBank/DDBJ databases">
        <authorList>
            <person name="Akdeniz Z."/>
        </authorList>
    </citation>
    <scope>NUCLEOTIDE SEQUENCE [LARGE SCALE GENOMIC DNA]</scope>
</reference>
<keyword evidence="1" id="KW-0433">Leucine-rich repeat</keyword>
<evidence type="ECO:0000313" key="3">
    <source>
        <dbReference type="EMBL" id="CAI9952740.1"/>
    </source>
</evidence>
<evidence type="ECO:0000313" key="5">
    <source>
        <dbReference type="Proteomes" id="UP001642409"/>
    </source>
</evidence>
<proteinExistence type="predicted"/>
<dbReference type="PANTHER" id="PTHR46652:SF3">
    <property type="entry name" value="LEUCINE-RICH REPEAT-CONTAINING PROTEIN 9"/>
    <property type="match status" value="1"/>
</dbReference>
<name>A0AA86Q5I3_9EUKA</name>
<dbReference type="SMART" id="SM00365">
    <property type="entry name" value="LRR_SD22"/>
    <property type="match status" value="8"/>
</dbReference>
<dbReference type="Gene3D" id="3.80.10.10">
    <property type="entry name" value="Ribonuclease Inhibitor"/>
    <property type="match status" value="1"/>
</dbReference>
<evidence type="ECO:0000256" key="2">
    <source>
        <dbReference type="ARBA" id="ARBA00022737"/>
    </source>
</evidence>
<evidence type="ECO:0000313" key="4">
    <source>
        <dbReference type="EMBL" id="CAL5985181.1"/>
    </source>
</evidence>
<dbReference type="PROSITE" id="PS51450">
    <property type="entry name" value="LRR"/>
    <property type="match status" value="6"/>
</dbReference>
<dbReference type="EMBL" id="CATOUU010000834">
    <property type="protein sequence ID" value="CAI9952740.1"/>
    <property type="molecule type" value="Genomic_DNA"/>
</dbReference>
<reference evidence="3" key="1">
    <citation type="submission" date="2023-06" db="EMBL/GenBank/DDBJ databases">
        <authorList>
            <person name="Kurt Z."/>
        </authorList>
    </citation>
    <scope>NUCLEOTIDE SEQUENCE</scope>
</reference>
<dbReference type="Pfam" id="PF12799">
    <property type="entry name" value="LRR_4"/>
    <property type="match status" value="2"/>
</dbReference>
<dbReference type="InterPro" id="IPR001611">
    <property type="entry name" value="Leu-rich_rpt"/>
</dbReference>
<dbReference type="Proteomes" id="UP001642409">
    <property type="component" value="Unassembled WGS sequence"/>
</dbReference>
<dbReference type="SUPFAM" id="SSF52058">
    <property type="entry name" value="L domain-like"/>
    <property type="match status" value="1"/>
</dbReference>
<dbReference type="InterPro" id="IPR025875">
    <property type="entry name" value="Leu-rich_rpt_4"/>
</dbReference>
<protein>
    <submittedName>
        <fullName evidence="3">Leucine-rich repeat domain-containing protein</fullName>
    </submittedName>
    <submittedName>
        <fullName evidence="4">Leucine-rich_repeat domain-containing protein</fullName>
    </submittedName>
</protein>
<keyword evidence="5" id="KW-1185">Reference proteome</keyword>
<dbReference type="PANTHER" id="PTHR46652">
    <property type="entry name" value="LEUCINE-RICH REPEAT AND IQ DOMAIN-CONTAINING PROTEIN 1-RELATED"/>
    <property type="match status" value="1"/>
</dbReference>
<keyword evidence="2" id="KW-0677">Repeat</keyword>
<dbReference type="InterPro" id="IPR032675">
    <property type="entry name" value="LRR_dom_sf"/>
</dbReference>
<organism evidence="3">
    <name type="scientific">Hexamita inflata</name>
    <dbReference type="NCBI Taxonomy" id="28002"/>
    <lineage>
        <taxon>Eukaryota</taxon>
        <taxon>Metamonada</taxon>
        <taxon>Diplomonadida</taxon>
        <taxon>Hexamitidae</taxon>
        <taxon>Hexamitinae</taxon>
        <taxon>Hexamita</taxon>
    </lineage>
</organism>
<dbReference type="AlphaFoldDB" id="A0AA86Q5I3"/>